<proteinExistence type="predicted"/>
<protein>
    <recommendedName>
        <fullName evidence="4">5-bromo-4-chloroindolyl phosphate hydrolysis protein</fullName>
    </recommendedName>
</protein>
<gene>
    <name evidence="3" type="ORF">MNBD_GAMMA21-2423</name>
</gene>
<keyword evidence="2" id="KW-1133">Transmembrane helix</keyword>
<dbReference type="EMBL" id="UOFR01000070">
    <property type="protein sequence ID" value="VAW99943.1"/>
    <property type="molecule type" value="Genomic_DNA"/>
</dbReference>
<keyword evidence="1" id="KW-0175">Coiled coil</keyword>
<evidence type="ECO:0000313" key="3">
    <source>
        <dbReference type="EMBL" id="VAW99943.1"/>
    </source>
</evidence>
<evidence type="ECO:0008006" key="4">
    <source>
        <dbReference type="Google" id="ProtNLM"/>
    </source>
</evidence>
<evidence type="ECO:0000256" key="2">
    <source>
        <dbReference type="SAM" id="Phobius"/>
    </source>
</evidence>
<feature type="transmembrane region" description="Helical" evidence="2">
    <location>
        <begin position="54"/>
        <end position="71"/>
    </location>
</feature>
<feature type="coiled-coil region" evidence="1">
    <location>
        <begin position="193"/>
        <end position="244"/>
    </location>
</feature>
<keyword evidence="2" id="KW-0472">Membrane</keyword>
<keyword evidence="2" id="KW-0812">Transmembrane</keyword>
<organism evidence="3">
    <name type="scientific">hydrothermal vent metagenome</name>
    <dbReference type="NCBI Taxonomy" id="652676"/>
    <lineage>
        <taxon>unclassified sequences</taxon>
        <taxon>metagenomes</taxon>
        <taxon>ecological metagenomes</taxon>
    </lineage>
</organism>
<accession>A0A3B1AJB1</accession>
<reference evidence="3" key="1">
    <citation type="submission" date="2018-06" db="EMBL/GenBank/DDBJ databases">
        <authorList>
            <person name="Zhirakovskaya E."/>
        </authorList>
    </citation>
    <scope>NUCLEOTIDE SEQUENCE</scope>
</reference>
<name>A0A3B1AJB1_9ZZZZ</name>
<dbReference type="AlphaFoldDB" id="A0A3B1AJB1"/>
<sequence>MNVFKDIKKADLSTKAIDSAITRQTVQHPVVLYPAVIGVLGILSGLLLDAGLMSWIIGFAGIAISILTFGVNRGFRKEAFASEYVEELITQLEKKRKDYTKQLESVLNDVGSEEGKKQFKRLADKFVTFNTMLKNKLKPGEITFSRYNAMAEQVYLGALDNLNDLANTMKGIHSIDEEYINKRLAELVNPDASEHTLKEVDALNSRLELLKKQREKINIYLSQNEEAMTKMDEAIVAITDLKTEDMRADMDLELAMSHLQDIAKRSKDYN</sequence>
<feature type="transmembrane region" description="Helical" evidence="2">
    <location>
        <begin position="30"/>
        <end position="48"/>
    </location>
</feature>
<evidence type="ECO:0000256" key="1">
    <source>
        <dbReference type="SAM" id="Coils"/>
    </source>
</evidence>